<sequence length="394" mass="42144">MNSLRILVGAETYPPDVNGAARFAGRLATGLAARGHDVHVVAPSPTGRPGVEVLDGVTVHRVTSRRYQPLEALRLCTPWEAAWETSAIMARVDPDVVHTNGHLSLGRGVVNAARRSGRPLVATNHLMPENIVDYLPLPAGLRSVFAGWMWQDLGRVYSRAQIVTAPTPRAVDLLTERAGLTSAFAVSNGIDTERYHPRAAGEARAGDGTPTILFVGRLDPEKRVEELIRAVALLPRDLPARLEVVGDGARRAAWTALADELGVADRVRFRGHVTDDELLEAYAGADVFCMPGVAELQSLVTLEAMAAGLPVVAADAMALPHLVRPGANGELFQPGDVEELAGHLARLLGDAALRERMGAASREIVAVHAIDATLGTFEALYEKVLDREPVLAES</sequence>
<dbReference type="Pfam" id="PF00534">
    <property type="entry name" value="Glycos_transf_1"/>
    <property type="match status" value="1"/>
</dbReference>
<keyword evidence="2 6" id="KW-0328">Glycosyltransferase</keyword>
<evidence type="ECO:0000259" key="5">
    <source>
        <dbReference type="Pfam" id="PF13439"/>
    </source>
</evidence>
<evidence type="ECO:0000259" key="4">
    <source>
        <dbReference type="Pfam" id="PF00534"/>
    </source>
</evidence>
<evidence type="ECO:0000313" key="7">
    <source>
        <dbReference type="Proteomes" id="UP001165405"/>
    </source>
</evidence>
<name>A0AA41U859_9MICO</name>
<keyword evidence="7" id="KW-1185">Reference proteome</keyword>
<dbReference type="EMBL" id="JAKGSG010000015">
    <property type="protein sequence ID" value="MCF4120152.1"/>
    <property type="molecule type" value="Genomic_DNA"/>
</dbReference>
<protein>
    <recommendedName>
        <fullName evidence="1">D-inositol 3-phosphate glycosyltransferase</fullName>
    </recommendedName>
</protein>
<dbReference type="RefSeq" id="WP_236087866.1">
    <property type="nucleotide sequence ID" value="NZ_JAKGSG010000015.1"/>
</dbReference>
<keyword evidence="3 6" id="KW-0808">Transferase</keyword>
<gene>
    <name evidence="6" type="ORF">L1785_04090</name>
</gene>
<feature type="domain" description="Glycosyl transferase family 1" evidence="4">
    <location>
        <begin position="207"/>
        <end position="363"/>
    </location>
</feature>
<dbReference type="InterPro" id="IPR001296">
    <property type="entry name" value="Glyco_trans_1"/>
</dbReference>
<dbReference type="AlphaFoldDB" id="A0AA41U859"/>
<feature type="domain" description="Glycosyltransferase subfamily 4-like N-terminal" evidence="5">
    <location>
        <begin position="17"/>
        <end position="194"/>
    </location>
</feature>
<comment type="caution">
    <text evidence="6">The sequence shown here is derived from an EMBL/GenBank/DDBJ whole genome shotgun (WGS) entry which is preliminary data.</text>
</comment>
<dbReference type="GO" id="GO:0016758">
    <property type="term" value="F:hexosyltransferase activity"/>
    <property type="evidence" value="ECO:0007669"/>
    <property type="project" value="TreeGrafter"/>
</dbReference>
<evidence type="ECO:0000313" key="6">
    <source>
        <dbReference type="EMBL" id="MCF4120152.1"/>
    </source>
</evidence>
<dbReference type="PANTHER" id="PTHR45947:SF3">
    <property type="entry name" value="SULFOQUINOVOSYL TRANSFERASE SQD2"/>
    <property type="match status" value="1"/>
</dbReference>
<dbReference type="InterPro" id="IPR028098">
    <property type="entry name" value="Glyco_trans_4-like_N"/>
</dbReference>
<organism evidence="6 7">
    <name type="scientific">Antribacter soli</name>
    <dbReference type="NCBI Taxonomy" id="2910976"/>
    <lineage>
        <taxon>Bacteria</taxon>
        <taxon>Bacillati</taxon>
        <taxon>Actinomycetota</taxon>
        <taxon>Actinomycetes</taxon>
        <taxon>Micrococcales</taxon>
        <taxon>Promicromonosporaceae</taxon>
        <taxon>Antribacter</taxon>
    </lineage>
</organism>
<evidence type="ECO:0000256" key="1">
    <source>
        <dbReference type="ARBA" id="ARBA00021292"/>
    </source>
</evidence>
<dbReference type="Proteomes" id="UP001165405">
    <property type="component" value="Unassembled WGS sequence"/>
</dbReference>
<reference evidence="6" key="1">
    <citation type="submission" date="2022-01" db="EMBL/GenBank/DDBJ databases">
        <title>Antribacter sp. nov., isolated from Guizhou of China.</title>
        <authorList>
            <person name="Chengliang C."/>
            <person name="Ya Z."/>
        </authorList>
    </citation>
    <scope>NUCLEOTIDE SEQUENCE</scope>
    <source>
        <strain evidence="6">KLBMP 9083</strain>
    </source>
</reference>
<dbReference type="Pfam" id="PF13439">
    <property type="entry name" value="Glyco_transf_4"/>
    <property type="match status" value="1"/>
</dbReference>
<proteinExistence type="predicted"/>
<dbReference type="Gene3D" id="3.40.50.2000">
    <property type="entry name" value="Glycogen Phosphorylase B"/>
    <property type="match status" value="2"/>
</dbReference>
<accession>A0AA41U859</accession>
<dbReference type="GO" id="GO:1901137">
    <property type="term" value="P:carbohydrate derivative biosynthetic process"/>
    <property type="evidence" value="ECO:0007669"/>
    <property type="project" value="UniProtKB-ARBA"/>
</dbReference>
<evidence type="ECO:0000256" key="2">
    <source>
        <dbReference type="ARBA" id="ARBA00022676"/>
    </source>
</evidence>
<evidence type="ECO:0000256" key="3">
    <source>
        <dbReference type="ARBA" id="ARBA00022679"/>
    </source>
</evidence>
<dbReference type="PANTHER" id="PTHR45947">
    <property type="entry name" value="SULFOQUINOVOSYL TRANSFERASE SQD2"/>
    <property type="match status" value="1"/>
</dbReference>
<dbReference type="InterPro" id="IPR050194">
    <property type="entry name" value="Glycosyltransferase_grp1"/>
</dbReference>
<dbReference type="SUPFAM" id="SSF53756">
    <property type="entry name" value="UDP-Glycosyltransferase/glycogen phosphorylase"/>
    <property type="match status" value="1"/>
</dbReference>